<protein>
    <submittedName>
        <fullName evidence="1">Uncharacterized protein</fullName>
    </submittedName>
</protein>
<evidence type="ECO:0000313" key="2">
    <source>
        <dbReference type="Proteomes" id="UP000003020"/>
    </source>
</evidence>
<dbReference type="HOGENOM" id="CLU_2952608_0_0_11"/>
<name>E2S1G6_9CORY</name>
<reference evidence="1 2" key="1">
    <citation type="submission" date="2010-08" db="EMBL/GenBank/DDBJ databases">
        <authorList>
            <person name="Muzny D."/>
            <person name="Qin X."/>
            <person name="Buhay C."/>
            <person name="Dugan-Rocha S."/>
            <person name="Ding Y."/>
            <person name="Chen G."/>
            <person name="Hawes A."/>
            <person name="Holder M."/>
            <person name="Jhangiani S."/>
            <person name="Johnson A."/>
            <person name="Khan Z."/>
            <person name="Li Z."/>
            <person name="Liu W."/>
            <person name="Liu X."/>
            <person name="Perez L."/>
            <person name="Shen H."/>
            <person name="Wang Q."/>
            <person name="Watt J."/>
            <person name="Xi L."/>
            <person name="Xin Y."/>
            <person name="Zhou J."/>
            <person name="Deng J."/>
            <person name="Jiang H."/>
            <person name="Liu Y."/>
            <person name="Qu J."/>
            <person name="Song X.-Z."/>
            <person name="Zhang L."/>
            <person name="Villasana D."/>
            <person name="Johnson A."/>
            <person name="Liu J."/>
            <person name="Liyanage D."/>
            <person name="Lorensuhewa L."/>
            <person name="Robinson T."/>
            <person name="Song A."/>
            <person name="Song B.-B."/>
            <person name="Dinh H."/>
            <person name="Thornton R."/>
            <person name="Coyle M."/>
            <person name="Francisco L."/>
            <person name="Jackson L."/>
            <person name="Javaid M."/>
            <person name="Korchina V."/>
            <person name="Kovar C."/>
            <person name="Mata R."/>
            <person name="Mathew T."/>
            <person name="Ngo R."/>
            <person name="Nguyen L."/>
            <person name="Nguyen N."/>
            <person name="Okwuonu G."/>
            <person name="Ongeri F."/>
            <person name="Pham C."/>
            <person name="Simmons D."/>
            <person name="Wilczek-Boney K."/>
            <person name="Hale W."/>
            <person name="Jakkamsetti A."/>
            <person name="Pham P."/>
            <person name="Ruth R."/>
            <person name="San Lucas F."/>
            <person name="Warren J."/>
            <person name="Zhang J."/>
            <person name="Zhao Z."/>
            <person name="Zhou C."/>
            <person name="Zhu D."/>
            <person name="Lee S."/>
            <person name="Bess C."/>
            <person name="Blankenburg K."/>
            <person name="Forbes L."/>
            <person name="Fu Q."/>
            <person name="Gubbala S."/>
            <person name="Hirani K."/>
            <person name="Jayaseelan J.C."/>
            <person name="Lara F."/>
            <person name="Munidasa M."/>
            <person name="Palculict T."/>
            <person name="Patil S."/>
            <person name="Pu L.-L."/>
            <person name="Saada N."/>
            <person name="Tang L."/>
            <person name="Weissenberger G."/>
            <person name="Zhu Y."/>
            <person name="Hemphill L."/>
            <person name="Shang Y."/>
            <person name="Youmans B."/>
            <person name="Ayvaz T."/>
            <person name="Ross M."/>
            <person name="Santibanez J."/>
            <person name="Aqrawi P."/>
            <person name="Gross S."/>
            <person name="Joshi V."/>
            <person name="Fowler G."/>
            <person name="Nazareth L."/>
            <person name="Reid J."/>
            <person name="Worley K."/>
            <person name="Petrosino J."/>
            <person name="Highlander S."/>
            <person name="Gibbs R."/>
        </authorList>
    </citation>
    <scope>NUCLEOTIDE SEQUENCE [LARGE SCALE GENOMIC DNA]</scope>
    <source>
        <strain evidence="1 2">ATCC 33035</strain>
    </source>
</reference>
<keyword evidence="2" id="KW-1185">Reference proteome</keyword>
<proteinExistence type="predicted"/>
<evidence type="ECO:0000313" key="1">
    <source>
        <dbReference type="EMBL" id="EFQ81482.1"/>
    </source>
</evidence>
<sequence>MRGEGIVDARVWGESFQMVGARRLEGAQVALNHGGEKTLAAAEVRMIGGAGGLGDGAVG</sequence>
<organism evidence="1 2">
    <name type="scientific">Corynebacterium pseudogenitalium ATCC 33035</name>
    <dbReference type="NCBI Taxonomy" id="525264"/>
    <lineage>
        <taxon>Bacteria</taxon>
        <taxon>Bacillati</taxon>
        <taxon>Actinomycetota</taxon>
        <taxon>Actinomycetes</taxon>
        <taxon>Mycobacteriales</taxon>
        <taxon>Corynebacteriaceae</taxon>
        <taxon>Corynebacterium</taxon>
    </lineage>
</organism>
<gene>
    <name evidence="1" type="ORF">HMPREF0305_10368</name>
</gene>
<accession>E2S1G6</accession>
<dbReference type="AlphaFoldDB" id="E2S1G6"/>
<dbReference type="EMBL" id="ABYQ02000003">
    <property type="protein sequence ID" value="EFQ81482.1"/>
    <property type="molecule type" value="Genomic_DNA"/>
</dbReference>
<dbReference type="Proteomes" id="UP000003020">
    <property type="component" value="Unassembled WGS sequence"/>
</dbReference>
<comment type="caution">
    <text evidence="1">The sequence shown here is derived from an EMBL/GenBank/DDBJ whole genome shotgun (WGS) entry which is preliminary data.</text>
</comment>